<reference evidence="2" key="1">
    <citation type="journal article" date="2019" name="Int. J. Syst. Evol. Microbiol.">
        <title>The Global Catalogue of Microorganisms (GCM) 10K type strain sequencing project: providing services to taxonomists for standard genome sequencing and annotation.</title>
        <authorList>
            <consortium name="The Broad Institute Genomics Platform"/>
            <consortium name="The Broad Institute Genome Sequencing Center for Infectious Disease"/>
            <person name="Wu L."/>
            <person name="Ma J."/>
        </authorList>
    </citation>
    <scope>NUCLEOTIDE SEQUENCE [LARGE SCALE GENOMIC DNA]</scope>
    <source>
        <strain evidence="2">NBRC 104970</strain>
    </source>
</reference>
<proteinExistence type="predicted"/>
<keyword evidence="2" id="KW-1185">Reference proteome</keyword>
<accession>A0ABQ6BW81</accession>
<dbReference type="Proteomes" id="UP001156836">
    <property type="component" value="Unassembled WGS sequence"/>
</dbReference>
<comment type="caution">
    <text evidence="1">The sequence shown here is derived from an EMBL/GenBank/DDBJ whole genome shotgun (WGS) entry which is preliminary data.</text>
</comment>
<dbReference type="Gene3D" id="2.60.200.60">
    <property type="match status" value="1"/>
</dbReference>
<protein>
    <recommendedName>
        <fullName evidence="3">PAAR domain-containing protein</fullName>
    </recommendedName>
</protein>
<dbReference type="EMBL" id="BSOZ01000083">
    <property type="protein sequence ID" value="GLS06021.1"/>
    <property type="molecule type" value="Genomic_DNA"/>
</dbReference>
<sequence length="222" mass="22803">MSGKLFIVLGDTTSHGGTVVSAQSPMTFQGKPVATVGDMTCCPECKGSFAIVQGGDNIELMGRHLARAGDKTACGAVLIPGKQTLGTHSPGGGAAQGAATATSASGKALASAVAGTAAAVAKAAAGKDSAQEKEIVRVYWSYGDDETPLSEFSRHYVDINLHVETRHYAPGETVEILLEDEDQQEITDGMKRLSLSAQVDASGVATVKNVLAGQKIEIISKA</sequence>
<evidence type="ECO:0000313" key="1">
    <source>
        <dbReference type="EMBL" id="GLS06021.1"/>
    </source>
</evidence>
<dbReference type="CDD" id="cd14744">
    <property type="entry name" value="PAAR_CT_2"/>
    <property type="match status" value="1"/>
</dbReference>
<evidence type="ECO:0008006" key="3">
    <source>
        <dbReference type="Google" id="ProtNLM"/>
    </source>
</evidence>
<dbReference type="Pfam" id="PF05488">
    <property type="entry name" value="PAAR_motif"/>
    <property type="match status" value="1"/>
</dbReference>
<evidence type="ECO:0000313" key="2">
    <source>
        <dbReference type="Proteomes" id="UP001156836"/>
    </source>
</evidence>
<dbReference type="InterPro" id="IPR008727">
    <property type="entry name" value="PAAR_motif"/>
</dbReference>
<name>A0ABQ6BW81_9NEIS</name>
<gene>
    <name evidence="1" type="ORF">GCM10007860_31860</name>
</gene>
<dbReference type="RefSeq" id="WP_018747180.1">
    <property type="nucleotide sequence ID" value="NZ_BSOZ01000083.1"/>
</dbReference>
<organism evidence="1 2">
    <name type="scientific">Chitiniphilus shinanonensis</name>
    <dbReference type="NCBI Taxonomy" id="553088"/>
    <lineage>
        <taxon>Bacteria</taxon>
        <taxon>Pseudomonadati</taxon>
        <taxon>Pseudomonadota</taxon>
        <taxon>Betaproteobacteria</taxon>
        <taxon>Neisseriales</taxon>
        <taxon>Chitinibacteraceae</taxon>
        <taxon>Chitiniphilus</taxon>
    </lineage>
</organism>